<dbReference type="EMBL" id="VUNC01000006">
    <property type="protein sequence ID" value="MST73020.1"/>
    <property type="molecule type" value="Genomic_DNA"/>
</dbReference>
<keyword evidence="3" id="KW-1185">Reference proteome</keyword>
<proteinExistence type="predicted"/>
<gene>
    <name evidence="2" type="ORF">FYJ68_07850</name>
</gene>
<dbReference type="AlphaFoldDB" id="A0A6N7XBQ3"/>
<evidence type="ECO:0000313" key="2">
    <source>
        <dbReference type="EMBL" id="MST73020.1"/>
    </source>
</evidence>
<dbReference type="RefSeq" id="WP_154435663.1">
    <property type="nucleotide sequence ID" value="NZ_VUNC01000006.1"/>
</dbReference>
<protein>
    <submittedName>
        <fullName evidence="2">Uncharacterized protein</fullName>
    </submittedName>
</protein>
<comment type="caution">
    <text evidence="2">The sequence shown here is derived from an EMBL/GenBank/DDBJ whole genome shotgun (WGS) entry which is preliminary data.</text>
</comment>
<accession>A0A6N7XBQ3</accession>
<keyword evidence="1" id="KW-0175">Coiled coil</keyword>
<name>A0A6N7XBQ3_9ACTN</name>
<evidence type="ECO:0000256" key="1">
    <source>
        <dbReference type="SAM" id="Coils"/>
    </source>
</evidence>
<sequence length="140" mass="15447">MNKSDARELDEAIAAGEDALASLEEARKTLKSASNWGLADIFGGGFITTAIKHSRIDDARDQIEQARRDLVRFSSELKDVRNLNLPDIEIDGFLSLADYLFDGAVADVLVQSRIQDALDQVNVAKARVEEIVATLKEQCR</sequence>
<dbReference type="Proteomes" id="UP000469325">
    <property type="component" value="Unassembled WGS sequence"/>
</dbReference>
<organism evidence="2 3">
    <name type="scientific">Olsenella porci</name>
    <dbReference type="NCBI Taxonomy" id="2652279"/>
    <lineage>
        <taxon>Bacteria</taxon>
        <taxon>Bacillati</taxon>
        <taxon>Actinomycetota</taxon>
        <taxon>Coriobacteriia</taxon>
        <taxon>Coriobacteriales</taxon>
        <taxon>Atopobiaceae</taxon>
        <taxon>Olsenella</taxon>
    </lineage>
</organism>
<reference evidence="2 3" key="1">
    <citation type="submission" date="2019-08" db="EMBL/GenBank/DDBJ databases">
        <title>In-depth cultivation of the pig gut microbiome towards novel bacterial diversity and tailored functional studies.</title>
        <authorList>
            <person name="Wylensek D."/>
            <person name="Hitch T.C.A."/>
            <person name="Clavel T."/>
        </authorList>
    </citation>
    <scope>NUCLEOTIDE SEQUENCE [LARGE SCALE GENOMIC DNA]</scope>
    <source>
        <strain evidence="2 3">CA-Schmier-601-WT-1</strain>
    </source>
</reference>
<feature type="coiled-coil region" evidence="1">
    <location>
        <begin position="6"/>
        <end position="83"/>
    </location>
</feature>
<evidence type="ECO:0000313" key="3">
    <source>
        <dbReference type="Proteomes" id="UP000469325"/>
    </source>
</evidence>